<proteinExistence type="predicted"/>
<accession>A0ACB5STV7</accession>
<evidence type="ECO:0000313" key="1">
    <source>
        <dbReference type="EMBL" id="GME72848.1"/>
    </source>
</evidence>
<dbReference type="EMBL" id="BSXS01000524">
    <property type="protein sequence ID" value="GME72848.1"/>
    <property type="molecule type" value="Genomic_DNA"/>
</dbReference>
<comment type="caution">
    <text evidence="1">The sequence shown here is derived from an EMBL/GenBank/DDBJ whole genome shotgun (WGS) entry which is preliminary data.</text>
</comment>
<sequence length="109" mass="12102">MSETQTLVLPGDEIKITSDPSQEITLGPNVKLAPSTSTNTNQSNEENDDDDDYDDDKLIPTTAGLLNVQQKKSTDIYFIESNTKRYTPQVNDLVIGTILGGFDTTFEEW</sequence>
<evidence type="ECO:0000313" key="2">
    <source>
        <dbReference type="Proteomes" id="UP001165064"/>
    </source>
</evidence>
<reference evidence="1" key="1">
    <citation type="submission" date="2023-04" db="EMBL/GenBank/DDBJ databases">
        <title>Ambrosiozyma monospora NBRC 10751.</title>
        <authorList>
            <person name="Ichikawa N."/>
            <person name="Sato H."/>
            <person name="Tonouchi N."/>
        </authorList>
    </citation>
    <scope>NUCLEOTIDE SEQUENCE</scope>
    <source>
        <strain evidence="1">NBRC 10751</strain>
    </source>
</reference>
<dbReference type="Proteomes" id="UP001165064">
    <property type="component" value="Unassembled WGS sequence"/>
</dbReference>
<name>A0ACB5STV7_AMBMO</name>
<gene>
    <name evidence="1" type="ORF">Amon02_000115500</name>
</gene>
<organism evidence="1 2">
    <name type="scientific">Ambrosiozyma monospora</name>
    <name type="common">Yeast</name>
    <name type="synonym">Endomycopsis monosporus</name>
    <dbReference type="NCBI Taxonomy" id="43982"/>
    <lineage>
        <taxon>Eukaryota</taxon>
        <taxon>Fungi</taxon>
        <taxon>Dikarya</taxon>
        <taxon>Ascomycota</taxon>
        <taxon>Saccharomycotina</taxon>
        <taxon>Pichiomycetes</taxon>
        <taxon>Pichiales</taxon>
        <taxon>Pichiaceae</taxon>
        <taxon>Ambrosiozyma</taxon>
    </lineage>
</organism>
<protein>
    <submittedName>
        <fullName evidence="1">Unnamed protein product</fullName>
    </submittedName>
</protein>
<keyword evidence="2" id="KW-1185">Reference proteome</keyword>